<evidence type="ECO:0000256" key="6">
    <source>
        <dbReference type="ARBA" id="ARBA00018569"/>
    </source>
</evidence>
<keyword evidence="9" id="KW-0413">Isomerase</keyword>
<keyword evidence="8" id="KW-0299">Galactose metabolism</keyword>
<dbReference type="InterPro" id="IPR036291">
    <property type="entry name" value="NAD(P)-bd_dom_sf"/>
</dbReference>
<dbReference type="Pfam" id="PF01370">
    <property type="entry name" value="Epimerase"/>
    <property type="match status" value="1"/>
</dbReference>
<reference evidence="13 14" key="1">
    <citation type="submission" date="2024-03" db="EMBL/GenBank/DDBJ databases">
        <title>Cognatishimia coralii sp. nov., a marine bacterium isolated from coral surrounding seawater.</title>
        <authorList>
            <person name="Liu X."/>
            <person name="Liu S."/>
            <person name="Sun H."/>
            <person name="Zhang Y."/>
        </authorList>
    </citation>
    <scope>NUCLEOTIDE SEQUENCE [LARGE SCALE GENOMIC DNA]</scope>
    <source>
        <strain evidence="13 14">D5M38</strain>
    </source>
</reference>
<protein>
    <recommendedName>
        <fullName evidence="6">UDP-glucose 4-epimerase</fullName>
        <ecNumber evidence="5">5.1.3.2</ecNumber>
    </recommendedName>
    <alternativeName>
        <fullName evidence="11">Galactowaldenase</fullName>
    </alternativeName>
    <alternativeName>
        <fullName evidence="10">UDP-galactose 4-epimerase</fullName>
    </alternativeName>
</protein>
<evidence type="ECO:0000259" key="12">
    <source>
        <dbReference type="Pfam" id="PF01370"/>
    </source>
</evidence>
<evidence type="ECO:0000256" key="9">
    <source>
        <dbReference type="ARBA" id="ARBA00023235"/>
    </source>
</evidence>
<dbReference type="Proteomes" id="UP001368270">
    <property type="component" value="Unassembled WGS sequence"/>
</dbReference>
<evidence type="ECO:0000256" key="2">
    <source>
        <dbReference type="ARBA" id="ARBA00001911"/>
    </source>
</evidence>
<evidence type="ECO:0000256" key="10">
    <source>
        <dbReference type="ARBA" id="ARBA00031367"/>
    </source>
</evidence>
<keyword evidence="14" id="KW-1185">Reference proteome</keyword>
<gene>
    <name evidence="13" type="ORF">WG622_17600</name>
</gene>
<dbReference type="RefSeq" id="WP_339404714.1">
    <property type="nucleotide sequence ID" value="NZ_JBBGAZ010000016.1"/>
</dbReference>
<comment type="similarity">
    <text evidence="4">Belongs to the NAD(P)-dependent epimerase/dehydratase family.</text>
</comment>
<feature type="domain" description="NAD-dependent epimerase/dehydratase" evidence="12">
    <location>
        <begin position="6"/>
        <end position="83"/>
    </location>
</feature>
<accession>A0ABU8QKX6</accession>
<evidence type="ECO:0000256" key="5">
    <source>
        <dbReference type="ARBA" id="ARBA00013189"/>
    </source>
</evidence>
<dbReference type="InterPro" id="IPR001509">
    <property type="entry name" value="Epimerase_deHydtase"/>
</dbReference>
<evidence type="ECO:0000256" key="11">
    <source>
        <dbReference type="ARBA" id="ARBA00033067"/>
    </source>
</evidence>
<keyword evidence="7" id="KW-0520">NAD</keyword>
<evidence type="ECO:0000256" key="8">
    <source>
        <dbReference type="ARBA" id="ARBA00023144"/>
    </source>
</evidence>
<evidence type="ECO:0000313" key="13">
    <source>
        <dbReference type="EMBL" id="MEJ5220073.1"/>
    </source>
</evidence>
<dbReference type="EMBL" id="JBBGAZ010000016">
    <property type="protein sequence ID" value="MEJ5220073.1"/>
    <property type="molecule type" value="Genomic_DNA"/>
</dbReference>
<evidence type="ECO:0000256" key="3">
    <source>
        <dbReference type="ARBA" id="ARBA00004947"/>
    </source>
</evidence>
<evidence type="ECO:0000256" key="4">
    <source>
        <dbReference type="ARBA" id="ARBA00007637"/>
    </source>
</evidence>
<comment type="cofactor">
    <cofactor evidence="2">
        <name>NAD(+)</name>
        <dbReference type="ChEBI" id="CHEBI:57540"/>
    </cofactor>
</comment>
<dbReference type="PANTHER" id="PTHR43725">
    <property type="entry name" value="UDP-GLUCOSE 4-EPIMERASE"/>
    <property type="match status" value="1"/>
</dbReference>
<proteinExistence type="inferred from homology"/>
<keyword evidence="8" id="KW-0119">Carbohydrate metabolism</keyword>
<dbReference type="SUPFAM" id="SSF51735">
    <property type="entry name" value="NAD(P)-binding Rossmann-fold domains"/>
    <property type="match status" value="1"/>
</dbReference>
<dbReference type="EC" id="5.1.3.2" evidence="5"/>
<evidence type="ECO:0000256" key="1">
    <source>
        <dbReference type="ARBA" id="ARBA00000083"/>
    </source>
</evidence>
<dbReference type="Gene3D" id="3.40.50.720">
    <property type="entry name" value="NAD(P)-binding Rossmann-like Domain"/>
    <property type="match status" value="1"/>
</dbReference>
<dbReference type="PANTHER" id="PTHR43725:SF47">
    <property type="entry name" value="UDP-GLUCOSE 4-EPIMERASE"/>
    <property type="match status" value="1"/>
</dbReference>
<comment type="catalytic activity">
    <reaction evidence="1">
        <text>UDP-alpha-D-glucose = UDP-alpha-D-galactose</text>
        <dbReference type="Rhea" id="RHEA:22168"/>
        <dbReference type="ChEBI" id="CHEBI:58885"/>
        <dbReference type="ChEBI" id="CHEBI:66914"/>
        <dbReference type="EC" id="5.1.3.2"/>
    </reaction>
</comment>
<evidence type="ECO:0000256" key="7">
    <source>
        <dbReference type="ARBA" id="ARBA00023027"/>
    </source>
</evidence>
<evidence type="ECO:0000313" key="14">
    <source>
        <dbReference type="Proteomes" id="UP001368270"/>
    </source>
</evidence>
<comment type="pathway">
    <text evidence="3">Carbohydrate metabolism; galactose metabolism.</text>
</comment>
<name>A0ABU8QKX6_9RHOB</name>
<organism evidence="13 14">
    <name type="scientific">Cognatishimia coralii</name>
    <dbReference type="NCBI Taxonomy" id="3083254"/>
    <lineage>
        <taxon>Bacteria</taxon>
        <taxon>Pseudomonadati</taxon>
        <taxon>Pseudomonadota</taxon>
        <taxon>Alphaproteobacteria</taxon>
        <taxon>Rhodobacterales</taxon>
        <taxon>Paracoccaceae</taxon>
        <taxon>Cognatishimia</taxon>
    </lineage>
</organism>
<comment type="caution">
    <text evidence="13">The sequence shown here is derived from an EMBL/GenBank/DDBJ whole genome shotgun (WGS) entry which is preliminary data.</text>
</comment>
<sequence length="92" mass="10258">MKIFHTGGAGYIGSHILTELLSRGWDACVFDNFSSSSPKALDRVATLTNRQFQRVEGDIRDKDAVKAALREFQPDAVIHLAGRKPARWFEPA</sequence>